<evidence type="ECO:0000259" key="2">
    <source>
        <dbReference type="PROSITE" id="PS50106"/>
    </source>
</evidence>
<dbReference type="AlphaFoldDB" id="A0A1N6HED1"/>
<keyword evidence="3" id="KW-0378">Hydrolase</keyword>
<organism evidence="3 4">
    <name type="scientific">Algoriphagus halophilus</name>
    <dbReference type="NCBI Taxonomy" id="226505"/>
    <lineage>
        <taxon>Bacteria</taxon>
        <taxon>Pseudomonadati</taxon>
        <taxon>Bacteroidota</taxon>
        <taxon>Cytophagia</taxon>
        <taxon>Cytophagales</taxon>
        <taxon>Cyclobacteriaceae</taxon>
        <taxon>Algoriphagus</taxon>
    </lineage>
</organism>
<dbReference type="OrthoDB" id="7168509at2"/>
<dbReference type="InterPro" id="IPR001478">
    <property type="entry name" value="PDZ"/>
</dbReference>
<keyword evidence="1" id="KW-0732">Signal</keyword>
<dbReference type="Pfam" id="PF18294">
    <property type="entry name" value="Pept_S41_N"/>
    <property type="match status" value="1"/>
</dbReference>
<dbReference type="Proteomes" id="UP000185221">
    <property type="component" value="Unassembled WGS sequence"/>
</dbReference>
<feature type="domain" description="PDZ" evidence="2">
    <location>
        <begin position="124"/>
        <end position="179"/>
    </location>
</feature>
<dbReference type="SUPFAM" id="SSF52096">
    <property type="entry name" value="ClpP/crotonase"/>
    <property type="match status" value="1"/>
</dbReference>
<dbReference type="GO" id="GO:0007165">
    <property type="term" value="P:signal transduction"/>
    <property type="evidence" value="ECO:0007669"/>
    <property type="project" value="TreeGrafter"/>
</dbReference>
<feature type="signal peptide" evidence="1">
    <location>
        <begin position="1"/>
        <end position="19"/>
    </location>
</feature>
<dbReference type="PANTHER" id="PTHR32060:SF30">
    <property type="entry name" value="CARBOXY-TERMINAL PROCESSING PROTEASE CTPA"/>
    <property type="match status" value="1"/>
</dbReference>
<dbReference type="InterPro" id="IPR041613">
    <property type="entry name" value="Pept_S41_N"/>
</dbReference>
<dbReference type="GO" id="GO:0006508">
    <property type="term" value="P:proteolysis"/>
    <property type="evidence" value="ECO:0007669"/>
    <property type="project" value="UniProtKB-KW"/>
</dbReference>
<dbReference type="GO" id="GO:0004175">
    <property type="term" value="F:endopeptidase activity"/>
    <property type="evidence" value="ECO:0007669"/>
    <property type="project" value="TreeGrafter"/>
</dbReference>
<keyword evidence="3" id="KW-0645">Protease</keyword>
<dbReference type="SMART" id="SM00245">
    <property type="entry name" value="TSPc"/>
    <property type="match status" value="1"/>
</dbReference>
<dbReference type="Pfam" id="PF03572">
    <property type="entry name" value="Peptidase_S41"/>
    <property type="match status" value="1"/>
</dbReference>
<gene>
    <name evidence="3" type="ORF">SAMN05444394_3777</name>
</gene>
<dbReference type="InterPro" id="IPR041489">
    <property type="entry name" value="PDZ_6"/>
</dbReference>
<dbReference type="SMART" id="SM00228">
    <property type="entry name" value="PDZ"/>
    <property type="match status" value="1"/>
</dbReference>
<dbReference type="EMBL" id="FSRC01000003">
    <property type="protein sequence ID" value="SIO18106.1"/>
    <property type="molecule type" value="Genomic_DNA"/>
</dbReference>
<dbReference type="InterPro" id="IPR005151">
    <property type="entry name" value="Tail-specific_protease"/>
</dbReference>
<accession>A0A1N6HED1</accession>
<dbReference type="InterPro" id="IPR029045">
    <property type="entry name" value="ClpP/crotonase-like_dom_sf"/>
</dbReference>
<evidence type="ECO:0000256" key="1">
    <source>
        <dbReference type="SAM" id="SignalP"/>
    </source>
</evidence>
<reference evidence="4" key="1">
    <citation type="submission" date="2016-11" db="EMBL/GenBank/DDBJ databases">
        <authorList>
            <person name="Varghese N."/>
            <person name="Submissions S."/>
        </authorList>
    </citation>
    <scope>NUCLEOTIDE SEQUENCE [LARGE SCALE GENOMIC DNA]</scope>
    <source>
        <strain evidence="4">DSM 15292</strain>
    </source>
</reference>
<proteinExistence type="predicted"/>
<dbReference type="Gene3D" id="3.30.750.170">
    <property type="match status" value="1"/>
</dbReference>
<keyword evidence="4" id="KW-1185">Reference proteome</keyword>
<dbReference type="PROSITE" id="PS50106">
    <property type="entry name" value="PDZ"/>
    <property type="match status" value="1"/>
</dbReference>
<sequence>MKLTKLLKLSLLLSLFVFGWSCKDKEDTEPVIDQGSDTAVNNWILDVMDEVYYWLDNLGTPIADDSDPEDYFNALLYKPTDRFSVIYPDYQELINNLSGVTLEAGYEFQLYLESQGSTNVIAEISYVKKGSPAESAGLVRGDIITKINGTQITTDNYRDLLSEIESQHSITYLSLNPTTLVYEQQPPLTLETIQLAENPNYIDTIYTIDGEKIGYFMYNFFAPGNGGTSTTYDDQVDEIFAKFKSENINHLIIDFRYNGGGYVTSATNLASLIAPAVTTTDIFSKTKYNSFLMSEIPELSDVKTNFRSKTQNLGNILDGNRVYILTSPRTASASELVINGLKPYMDVFLIGDKTYGKNVGSIPFEDEENPENPYGLLPIVSRSFNSLDQSDYTTGFTPNISVKESSERLRPLGDITELLLRTAISQITGTPSSGRFETLDRVDIGSTLDRKVRTGKMIEEQIIK</sequence>
<dbReference type="STRING" id="226505.SAMN05444394_3777"/>
<dbReference type="Gene3D" id="3.90.226.10">
    <property type="entry name" value="2-enoyl-CoA Hydratase, Chain A, domain 1"/>
    <property type="match status" value="1"/>
</dbReference>
<dbReference type="GO" id="GO:0030288">
    <property type="term" value="C:outer membrane-bounded periplasmic space"/>
    <property type="evidence" value="ECO:0007669"/>
    <property type="project" value="TreeGrafter"/>
</dbReference>
<evidence type="ECO:0000313" key="4">
    <source>
        <dbReference type="Proteomes" id="UP000185221"/>
    </source>
</evidence>
<name>A0A1N6HED1_9BACT</name>
<dbReference type="SUPFAM" id="SSF50156">
    <property type="entry name" value="PDZ domain-like"/>
    <property type="match status" value="1"/>
</dbReference>
<dbReference type="Pfam" id="PF17820">
    <property type="entry name" value="PDZ_6"/>
    <property type="match status" value="1"/>
</dbReference>
<feature type="chain" id="PRO_5012252603" evidence="1">
    <location>
        <begin position="20"/>
        <end position="464"/>
    </location>
</feature>
<dbReference type="PANTHER" id="PTHR32060">
    <property type="entry name" value="TAIL-SPECIFIC PROTEASE"/>
    <property type="match status" value="1"/>
</dbReference>
<dbReference type="InterPro" id="IPR036034">
    <property type="entry name" value="PDZ_sf"/>
</dbReference>
<dbReference type="RefSeq" id="WP_074226536.1">
    <property type="nucleotide sequence ID" value="NZ_FSRC01000003.1"/>
</dbReference>
<evidence type="ECO:0000313" key="3">
    <source>
        <dbReference type="EMBL" id="SIO18106.1"/>
    </source>
</evidence>
<dbReference type="Gene3D" id="2.30.42.10">
    <property type="match status" value="1"/>
</dbReference>
<dbReference type="GO" id="GO:0008236">
    <property type="term" value="F:serine-type peptidase activity"/>
    <property type="evidence" value="ECO:0007669"/>
    <property type="project" value="InterPro"/>
</dbReference>
<dbReference type="CDD" id="cd07561">
    <property type="entry name" value="Peptidase_S41_CPP_like"/>
    <property type="match status" value="1"/>
</dbReference>
<protein>
    <submittedName>
        <fullName evidence="3">C-terminal processing protease CtpA/Prc, contains a PDZ domain</fullName>
    </submittedName>
</protein>